<dbReference type="Proteomes" id="UP000054166">
    <property type="component" value="Unassembled WGS sequence"/>
</dbReference>
<protein>
    <recommendedName>
        <fullName evidence="2">BCAS3 WD40 domain-containing protein</fullName>
    </recommendedName>
</protein>
<evidence type="ECO:0000256" key="1">
    <source>
        <dbReference type="SAM" id="MobiDB-lite"/>
    </source>
</evidence>
<evidence type="ECO:0000313" key="3">
    <source>
        <dbReference type="EMBL" id="KIM76968.1"/>
    </source>
</evidence>
<dbReference type="InterPro" id="IPR015943">
    <property type="entry name" value="WD40/YVTN_repeat-like_dom_sf"/>
</dbReference>
<name>A0A0C3ASQ3_PILCF</name>
<dbReference type="HOGENOM" id="CLU_004106_0_0_1"/>
<dbReference type="SUPFAM" id="SSF82171">
    <property type="entry name" value="DPP6 N-terminal domain-like"/>
    <property type="match status" value="1"/>
</dbReference>
<keyword evidence="4" id="KW-1185">Reference proteome</keyword>
<feature type="region of interest" description="Disordered" evidence="1">
    <location>
        <begin position="120"/>
        <end position="139"/>
    </location>
</feature>
<dbReference type="PANTHER" id="PTHR13268">
    <property type="entry name" value="BREAST CARCINOMA AMPLIFIED SEQUENCE 3"/>
    <property type="match status" value="1"/>
</dbReference>
<dbReference type="GO" id="GO:0042594">
    <property type="term" value="P:response to starvation"/>
    <property type="evidence" value="ECO:0007669"/>
    <property type="project" value="TreeGrafter"/>
</dbReference>
<feature type="region of interest" description="Disordered" evidence="1">
    <location>
        <begin position="777"/>
        <end position="811"/>
    </location>
</feature>
<dbReference type="EMBL" id="KN833029">
    <property type="protein sequence ID" value="KIM76968.1"/>
    <property type="molecule type" value="Genomic_DNA"/>
</dbReference>
<dbReference type="InParanoid" id="A0A0C3ASQ3"/>
<feature type="compositionally biased region" description="Polar residues" evidence="1">
    <location>
        <begin position="385"/>
        <end position="398"/>
    </location>
</feature>
<feature type="region of interest" description="Disordered" evidence="1">
    <location>
        <begin position="475"/>
        <end position="500"/>
    </location>
</feature>
<dbReference type="STRING" id="765440.A0A0C3ASQ3"/>
<gene>
    <name evidence="3" type="ORF">PILCRDRAFT_12334</name>
</gene>
<feature type="compositionally biased region" description="Basic and acidic residues" evidence="1">
    <location>
        <begin position="1121"/>
        <end position="1131"/>
    </location>
</feature>
<feature type="region of interest" description="Disordered" evidence="1">
    <location>
        <begin position="721"/>
        <end position="749"/>
    </location>
</feature>
<dbReference type="Pfam" id="PF21034">
    <property type="entry name" value="BCAS3_WD40"/>
    <property type="match status" value="1"/>
</dbReference>
<dbReference type="OrthoDB" id="25778at2759"/>
<feature type="region of interest" description="Disordered" evidence="1">
    <location>
        <begin position="381"/>
        <end position="410"/>
    </location>
</feature>
<sequence>MPSRKQRNARPSLNNSPLSYQLDLPDDLIDIHGTSTRVSGDPSLVPVTPNVETADEITYESGHVRSPILAREPTMLENFSRTVRNYVPSSIPIPTAAPAPPHVSRPVSVGNFMPSTLLSTSPALTKRRGSSGGSSVSTNDWKARNAGQFGMVGLDDVFGSDEEEVVVDSARGVLSNTSYPGVADGDPILWSRWDQLLDENKLARRLLFLGYSMGLQIWDCTNLGAVSEILNLSKSPLGRVAFAGVLHVPPPSEVDPFVSQRPLIGVVAESSFLVYSLRTHKVAKSVVVPSGVVHSFSSSDRFIIICTTNPPSLHVLSSTSFTTLHIIPSASLVPFTYPAPLKPNTNNVSVSHIDTGDIPSQPARRPIFSLSHRLLAFASSPPPLDSSTNPSATQQRAQSRPPPSSTFGVSQADFGNVAMTVGGTVLSGIKSLGGMAYSAAKARVGPAGYHPSDQGVVRPSSSASGLSNLFFSRSAPTDSDHTRRASFSIHGTGSSYPQVTGSSQLPFEPIVSVAPHGASSPSSKSLTGSHVMVLDLEPLLASPSTHPILISQFMASKRQPISNIDFTSDGNSLIVSTEDGRVIRVFQVRPVPAVSRGDSGRVAAEPWHVYNLRRGRTSAVVERVNVSEDGRWIAVGTRHRTVHVFAVNPYGGKPDNRSHLEGRVQNVSELQPLSTDVTPLVRLRVIKVPLLEQASAPISFTFIKSSSLPTNLLPPQAIATSAPSSVHASPVHHAGPLSTPRMRRPPSYQDVLMFDPTDGSLSLRRFTLEMRPRDQALSFPSNTGASISLPGVSPPSRLGISPPSSGGRSSALSQMMDIPTELVGRDSIVASWNLKRNQDWKDIRGTLQPVSHLHNSPCSPKSNSLAHAELSTSSRSNHILPRSIYLSHQFSFHALGEDYHALIRRFHFDIGGCKIEVRREVEVSAYSAGTGESFVEGFSAPLHVRRPSSSFDEPLASALSAGLDYSHPTRAVIPMLPNGIPGSRPKSFRNSVPIRNMATGFGDGVSEGLGRIRREIHKVRSPRLGPRYDVPGSVALEFDEEDEDFLDNDSRLGIHDDDSISRSTSRGEGDSGASVSTPSTSVVPLDDETDDLWRGWNTEDKLAVDEAEEFDDVVGFLDEEQTPKIHAERTERNRRRAV</sequence>
<reference evidence="4" key="2">
    <citation type="submission" date="2015-01" db="EMBL/GenBank/DDBJ databases">
        <title>Evolutionary Origins and Diversification of the Mycorrhizal Mutualists.</title>
        <authorList>
            <consortium name="DOE Joint Genome Institute"/>
            <consortium name="Mycorrhizal Genomics Consortium"/>
            <person name="Kohler A."/>
            <person name="Kuo A."/>
            <person name="Nagy L.G."/>
            <person name="Floudas D."/>
            <person name="Copeland A."/>
            <person name="Barry K.W."/>
            <person name="Cichocki N."/>
            <person name="Veneault-Fourrey C."/>
            <person name="LaButti K."/>
            <person name="Lindquist E.A."/>
            <person name="Lipzen A."/>
            <person name="Lundell T."/>
            <person name="Morin E."/>
            <person name="Murat C."/>
            <person name="Riley R."/>
            <person name="Ohm R."/>
            <person name="Sun H."/>
            <person name="Tunlid A."/>
            <person name="Henrissat B."/>
            <person name="Grigoriev I.V."/>
            <person name="Hibbett D.S."/>
            <person name="Martin F."/>
        </authorList>
    </citation>
    <scope>NUCLEOTIDE SEQUENCE [LARGE SCALE GENOMIC DNA]</scope>
    <source>
        <strain evidence="4">F 1598</strain>
    </source>
</reference>
<feature type="region of interest" description="Disordered" evidence="1">
    <location>
        <begin position="1047"/>
        <end position="1091"/>
    </location>
</feature>
<dbReference type="Gene3D" id="2.130.10.10">
    <property type="entry name" value="YVTN repeat-like/Quinoprotein amine dehydrogenase"/>
    <property type="match status" value="1"/>
</dbReference>
<feature type="region of interest" description="Disordered" evidence="1">
    <location>
        <begin position="1117"/>
        <end position="1138"/>
    </location>
</feature>
<feature type="compositionally biased region" description="Basic and acidic residues" evidence="1">
    <location>
        <begin position="1048"/>
        <end position="1069"/>
    </location>
</feature>
<dbReference type="AlphaFoldDB" id="A0A0C3ASQ3"/>
<dbReference type="GO" id="GO:0006914">
    <property type="term" value="P:autophagy"/>
    <property type="evidence" value="ECO:0007669"/>
    <property type="project" value="InterPro"/>
</dbReference>
<organism evidence="3 4">
    <name type="scientific">Piloderma croceum (strain F 1598)</name>
    <dbReference type="NCBI Taxonomy" id="765440"/>
    <lineage>
        <taxon>Eukaryota</taxon>
        <taxon>Fungi</taxon>
        <taxon>Dikarya</taxon>
        <taxon>Basidiomycota</taxon>
        <taxon>Agaricomycotina</taxon>
        <taxon>Agaricomycetes</taxon>
        <taxon>Agaricomycetidae</taxon>
        <taxon>Atheliales</taxon>
        <taxon>Atheliaceae</taxon>
        <taxon>Piloderma</taxon>
    </lineage>
</organism>
<dbReference type="InterPro" id="IPR048382">
    <property type="entry name" value="BCAS3_WD40"/>
</dbReference>
<proteinExistence type="predicted"/>
<dbReference type="GO" id="GO:0005737">
    <property type="term" value="C:cytoplasm"/>
    <property type="evidence" value="ECO:0007669"/>
    <property type="project" value="TreeGrafter"/>
</dbReference>
<reference evidence="3 4" key="1">
    <citation type="submission" date="2014-04" db="EMBL/GenBank/DDBJ databases">
        <authorList>
            <consortium name="DOE Joint Genome Institute"/>
            <person name="Kuo A."/>
            <person name="Tarkka M."/>
            <person name="Buscot F."/>
            <person name="Kohler A."/>
            <person name="Nagy L.G."/>
            <person name="Floudas D."/>
            <person name="Copeland A."/>
            <person name="Barry K.W."/>
            <person name="Cichocki N."/>
            <person name="Veneault-Fourrey C."/>
            <person name="LaButti K."/>
            <person name="Lindquist E.A."/>
            <person name="Lipzen A."/>
            <person name="Lundell T."/>
            <person name="Morin E."/>
            <person name="Murat C."/>
            <person name="Sun H."/>
            <person name="Tunlid A."/>
            <person name="Henrissat B."/>
            <person name="Grigoriev I.V."/>
            <person name="Hibbett D.S."/>
            <person name="Martin F."/>
            <person name="Nordberg H.P."/>
            <person name="Cantor M.N."/>
            <person name="Hua S.X."/>
        </authorList>
    </citation>
    <scope>NUCLEOTIDE SEQUENCE [LARGE SCALE GENOMIC DNA]</scope>
    <source>
        <strain evidence="3 4">F 1598</strain>
    </source>
</reference>
<feature type="compositionally biased region" description="Low complexity" evidence="1">
    <location>
        <begin position="1074"/>
        <end position="1084"/>
    </location>
</feature>
<accession>A0A0C3ASQ3</accession>
<evidence type="ECO:0000313" key="4">
    <source>
        <dbReference type="Proteomes" id="UP000054166"/>
    </source>
</evidence>
<feature type="domain" description="BCAS3 WD40" evidence="2">
    <location>
        <begin position="550"/>
        <end position="666"/>
    </location>
</feature>
<feature type="compositionally biased region" description="Low complexity" evidence="1">
    <location>
        <begin position="794"/>
        <end position="811"/>
    </location>
</feature>
<dbReference type="InterPro" id="IPR045142">
    <property type="entry name" value="BCAS3-like"/>
</dbReference>
<feature type="compositionally biased region" description="Polar residues" evidence="1">
    <location>
        <begin position="489"/>
        <end position="500"/>
    </location>
</feature>
<dbReference type="PANTHER" id="PTHR13268:SF0">
    <property type="entry name" value="BCAS3 MICROTUBULE ASSOCIATED CELL MIGRATION FACTOR"/>
    <property type="match status" value="1"/>
</dbReference>
<evidence type="ECO:0000259" key="2">
    <source>
        <dbReference type="Pfam" id="PF21034"/>
    </source>
</evidence>